<feature type="compositionally biased region" description="Pro residues" evidence="1">
    <location>
        <begin position="79"/>
        <end position="107"/>
    </location>
</feature>
<protein>
    <submittedName>
        <fullName evidence="2">Uncharacterized protein</fullName>
    </submittedName>
</protein>
<dbReference type="AlphaFoldDB" id="A0A166URD7"/>
<organism evidence="2 3">
    <name type="scientific">Athelia psychrophila</name>
    <dbReference type="NCBI Taxonomy" id="1759441"/>
    <lineage>
        <taxon>Eukaryota</taxon>
        <taxon>Fungi</taxon>
        <taxon>Dikarya</taxon>
        <taxon>Basidiomycota</taxon>
        <taxon>Agaricomycotina</taxon>
        <taxon>Agaricomycetes</taxon>
        <taxon>Agaricomycetidae</taxon>
        <taxon>Atheliales</taxon>
        <taxon>Atheliaceae</taxon>
        <taxon>Athelia</taxon>
    </lineage>
</organism>
<feature type="region of interest" description="Disordered" evidence="1">
    <location>
        <begin position="70"/>
        <end position="111"/>
    </location>
</feature>
<reference evidence="2 3" key="1">
    <citation type="journal article" date="2016" name="Mol. Biol. Evol.">
        <title>Comparative Genomics of Early-Diverging Mushroom-Forming Fungi Provides Insights into the Origins of Lignocellulose Decay Capabilities.</title>
        <authorList>
            <person name="Nagy L.G."/>
            <person name="Riley R."/>
            <person name="Tritt A."/>
            <person name="Adam C."/>
            <person name="Daum C."/>
            <person name="Floudas D."/>
            <person name="Sun H."/>
            <person name="Yadav J.S."/>
            <person name="Pangilinan J."/>
            <person name="Larsson K.H."/>
            <person name="Matsuura K."/>
            <person name="Barry K."/>
            <person name="Labutti K."/>
            <person name="Kuo R."/>
            <person name="Ohm R.A."/>
            <person name="Bhattacharya S.S."/>
            <person name="Shirouzu T."/>
            <person name="Yoshinaga Y."/>
            <person name="Martin F.M."/>
            <person name="Grigoriev I.V."/>
            <person name="Hibbett D.S."/>
        </authorList>
    </citation>
    <scope>NUCLEOTIDE SEQUENCE [LARGE SCALE GENOMIC DNA]</scope>
    <source>
        <strain evidence="2 3">CBS 109695</strain>
    </source>
</reference>
<proteinExistence type="predicted"/>
<keyword evidence="3" id="KW-1185">Reference proteome</keyword>
<feature type="compositionally biased region" description="Basic and acidic residues" evidence="1">
    <location>
        <begin position="9"/>
        <end position="30"/>
    </location>
</feature>
<feature type="compositionally biased region" description="Polar residues" evidence="1">
    <location>
        <begin position="353"/>
        <end position="364"/>
    </location>
</feature>
<gene>
    <name evidence="2" type="ORF">FIBSPDRAFT_882829</name>
</gene>
<dbReference type="EMBL" id="KV417487">
    <property type="protein sequence ID" value="KZP31945.1"/>
    <property type="molecule type" value="Genomic_DNA"/>
</dbReference>
<dbReference type="Proteomes" id="UP000076532">
    <property type="component" value="Unassembled WGS sequence"/>
</dbReference>
<accession>A0A166URD7</accession>
<feature type="region of interest" description="Disordered" evidence="1">
    <location>
        <begin position="341"/>
        <end position="366"/>
    </location>
</feature>
<feature type="region of interest" description="Disordered" evidence="1">
    <location>
        <begin position="1"/>
        <end position="40"/>
    </location>
</feature>
<evidence type="ECO:0000256" key="1">
    <source>
        <dbReference type="SAM" id="MobiDB-lite"/>
    </source>
</evidence>
<dbReference type="OrthoDB" id="3042159at2759"/>
<sequence length="456" mass="51722">MSFPSTIETAKKEQGHGLYDVDCKSPEDKSLSPAEQEEYQCRNPRMADWLRHLDEHPLINPQPVVQAMPRLQQRQPQPQSQPQPQTPPPPRTPPLRTPPRTPPPPYPGRNVLWGRQRILRHQGGRMYMLDTSLNVQQAVTVVLKISWNYSSHFLGIRQQWAAKLHAPSSYSNVMGLNPQDAGLGYKYDNQRVGDHPTQISSEEDLCIAIDTGRAMMARAYTRTPPAVQAPAAVSGRKRRATNVDDDPTRIDATPQLRALKEHLMCARHRGCFCYVMMPSGEHKEVDVFTLTLWARKMTTNEATLREPPNILSFDRRPTKKPRTSTSQQTPIEIHNHITTAAPTTPLTDRGGHHSTNASTSTQDSHNFRVDYPTTALALHKLNDMLPNDMLHHAMYQIDSVILEDDDYLREHIGMENEVIGPFREHIEKMASRAKKGKGRAREIKEEEGENQPIVID</sequence>
<evidence type="ECO:0000313" key="2">
    <source>
        <dbReference type="EMBL" id="KZP31945.1"/>
    </source>
</evidence>
<feature type="region of interest" description="Disordered" evidence="1">
    <location>
        <begin position="227"/>
        <end position="249"/>
    </location>
</feature>
<evidence type="ECO:0000313" key="3">
    <source>
        <dbReference type="Proteomes" id="UP000076532"/>
    </source>
</evidence>
<name>A0A166URD7_9AGAM</name>
<feature type="region of interest" description="Disordered" evidence="1">
    <location>
        <begin position="431"/>
        <end position="456"/>
    </location>
</feature>